<dbReference type="PROSITE" id="PS00430">
    <property type="entry name" value="TONB_DEPENDENT_REC_1"/>
    <property type="match status" value="1"/>
</dbReference>
<dbReference type="PANTHER" id="PTHR33371">
    <property type="entry name" value="INTERMEMBRANE PHOSPHOLIPID TRANSPORT SYSTEM BINDING PROTEIN MLAD-RELATED"/>
    <property type="match status" value="1"/>
</dbReference>
<protein>
    <submittedName>
        <fullName evidence="3">MCE family protein</fullName>
    </submittedName>
</protein>
<dbReference type="NCBIfam" id="TIGR00996">
    <property type="entry name" value="Mtu_fam_mce"/>
    <property type="match status" value="1"/>
</dbReference>
<proteinExistence type="predicted"/>
<dbReference type="Proteomes" id="UP000307087">
    <property type="component" value="Unassembled WGS sequence"/>
</dbReference>
<evidence type="ECO:0000313" key="4">
    <source>
        <dbReference type="Proteomes" id="UP000307087"/>
    </source>
</evidence>
<dbReference type="OrthoDB" id="4516955at2"/>
<comment type="caution">
    <text evidence="3">The sequence shown here is derived from an EMBL/GenBank/DDBJ whole genome shotgun (WGS) entry which is preliminary data.</text>
</comment>
<feature type="domain" description="Mammalian cell entry C-terminal" evidence="2">
    <location>
        <begin position="112"/>
        <end position="309"/>
    </location>
</feature>
<dbReference type="InterPro" id="IPR010916">
    <property type="entry name" value="TonB_box_CS"/>
</dbReference>
<dbReference type="InterPro" id="IPR003399">
    <property type="entry name" value="Mce/MlaD"/>
</dbReference>
<dbReference type="GO" id="GO:0005576">
    <property type="term" value="C:extracellular region"/>
    <property type="evidence" value="ECO:0007669"/>
    <property type="project" value="TreeGrafter"/>
</dbReference>
<gene>
    <name evidence="3" type="ORF">E9934_18865</name>
</gene>
<dbReference type="InterPro" id="IPR005693">
    <property type="entry name" value="Mce"/>
</dbReference>
<dbReference type="AlphaFoldDB" id="A0A4S8MZC8"/>
<accession>A0A4S8MZC8</accession>
<dbReference type="InterPro" id="IPR024516">
    <property type="entry name" value="Mce_C"/>
</dbReference>
<keyword evidence="4" id="KW-1185">Reference proteome</keyword>
<dbReference type="RefSeq" id="WP_136564451.1">
    <property type="nucleotide sequence ID" value="NZ_STGW01000024.1"/>
</dbReference>
<dbReference type="Pfam" id="PF02470">
    <property type="entry name" value="MlaD"/>
    <property type="match status" value="1"/>
</dbReference>
<dbReference type="Pfam" id="PF11887">
    <property type="entry name" value="Mce4_CUP1"/>
    <property type="match status" value="1"/>
</dbReference>
<dbReference type="InterPro" id="IPR052336">
    <property type="entry name" value="MlaD_Phospholipid_Transporter"/>
</dbReference>
<evidence type="ECO:0000259" key="2">
    <source>
        <dbReference type="Pfam" id="PF11887"/>
    </source>
</evidence>
<name>A0A4S8MZC8_9ACTN</name>
<evidence type="ECO:0000259" key="1">
    <source>
        <dbReference type="Pfam" id="PF02470"/>
    </source>
</evidence>
<feature type="domain" description="Mce/MlaD" evidence="1">
    <location>
        <begin position="32"/>
        <end position="106"/>
    </location>
</feature>
<organism evidence="3 4">
    <name type="scientific">Nocardioides caeni</name>
    <dbReference type="NCBI Taxonomy" id="574700"/>
    <lineage>
        <taxon>Bacteria</taxon>
        <taxon>Bacillati</taxon>
        <taxon>Actinomycetota</taxon>
        <taxon>Actinomycetes</taxon>
        <taxon>Propionibacteriales</taxon>
        <taxon>Nocardioidaceae</taxon>
        <taxon>Nocardioides</taxon>
    </lineage>
</organism>
<reference evidence="3 4" key="1">
    <citation type="journal article" date="2009" name="Int. J. Syst. Evol. Microbiol.">
        <title>Nocardioides caeni sp. nov., isolated from wastewater.</title>
        <authorList>
            <person name="Yoon J.H."/>
            <person name="Kang S.J."/>
            <person name="Park S."/>
            <person name="Kim W."/>
            <person name="Oh T.K."/>
        </authorList>
    </citation>
    <scope>NUCLEOTIDE SEQUENCE [LARGE SCALE GENOMIC DNA]</scope>
    <source>
        <strain evidence="3 4">DSM 23134</strain>
    </source>
</reference>
<dbReference type="EMBL" id="STGW01000024">
    <property type="protein sequence ID" value="THV08837.1"/>
    <property type="molecule type" value="Genomic_DNA"/>
</dbReference>
<sequence>MTRRPVRIVALVALVAVMGGAIWWVQSHRHETITVTATFPSTVGLYPGDDVRVVGVPMGTITEITPRGGSVDVEMELDADTPVAADTAAVIVPPGLLSSRYVQLTEPWLDGDRLADGDTIGIERTAAPLELDDVTAQLDGFLEALGPQGGNADGSLGRLVEAADTALAGNGATLRQTLADLADALDTVGTSRGDIVTTIEQLQTFVTSLAGSDAAIRGLERDLGSFTTTLAGQRDQLRTTIDSIATTVKAVNRFVRSTRGDLTANVRLLKRLSTTLVDRQRDLMEIADLGSPSIQAIFGAANLTTGVLDARVNLTPLLTYAGTTLCEILEGAALSVLCPSDVPPPPTGEDH</sequence>
<evidence type="ECO:0000313" key="3">
    <source>
        <dbReference type="EMBL" id="THV08837.1"/>
    </source>
</evidence>
<dbReference type="PANTHER" id="PTHR33371:SF4">
    <property type="entry name" value="INTERMEMBRANE PHOSPHOLIPID TRANSPORT SYSTEM BINDING PROTEIN MLAD"/>
    <property type="match status" value="1"/>
</dbReference>